<reference evidence="1" key="1">
    <citation type="submission" date="2015-06" db="EMBL/GenBank/DDBJ databases">
        <authorList>
            <person name="Joergensen T."/>
        </authorList>
    </citation>
    <scope>NUCLEOTIDE SEQUENCE</scope>
    <source>
        <strain evidence="1">RGFK1566</strain>
    </source>
</reference>
<proteinExistence type="predicted"/>
<name>A0A0H5Q7T6_9ZZZZ</name>
<evidence type="ECO:0000313" key="1">
    <source>
        <dbReference type="EMBL" id="CRY97460.1"/>
    </source>
</evidence>
<reference evidence="1" key="2">
    <citation type="submission" date="2015-07" db="EMBL/GenBank/DDBJ databases">
        <title>Plasmids, circular viruses and viroids from rat gut.</title>
        <authorList>
            <person name="Jorgensen T.J."/>
            <person name="Hansen M.A."/>
            <person name="Xu Z."/>
            <person name="Tabak M.A."/>
            <person name="Sorensen S.J."/>
            <person name="Hansen L.H."/>
        </authorList>
    </citation>
    <scope>NUCLEOTIDE SEQUENCE</scope>
    <source>
        <strain evidence="1">RGFK1566</strain>
    </source>
</reference>
<organism evidence="1">
    <name type="scientific">uncultured prokaryote</name>
    <dbReference type="NCBI Taxonomy" id="198431"/>
    <lineage>
        <taxon>unclassified sequences</taxon>
        <taxon>environmental samples</taxon>
    </lineage>
</organism>
<dbReference type="EMBL" id="LN854094">
    <property type="protein sequence ID" value="CRY97460.1"/>
    <property type="molecule type" value="Genomic_DNA"/>
</dbReference>
<dbReference type="AlphaFoldDB" id="A0A0H5Q7T6"/>
<protein>
    <submittedName>
        <fullName evidence="1">Uncharacterized protein</fullName>
    </submittedName>
</protein>
<accession>A0A0H5Q7T6</accession>
<sequence>MTTVREISMNWLSSRGVECTTVMHFGVTGFGISVQRNQIKSAFQALNGSLATGTSYTVATEGREFNAETGVLTGMWNEATARTSGGSDTSGELPEAAQLLIRMNTGVVNRGRFVKGRIFVPSLGYSANLAGETSQAARDNVDDFLGELISTDTEYSIWSRPTPGGEGALALVQDGSCWEEFSYQGRRRM</sequence>